<proteinExistence type="predicted"/>
<sequence>YGWKSEDTEDPEYIGHAMWQISPPVETEWDYLFGNGPVRHRPTEKEKLLIVSGSDFEGLMRASRLSIGLCLLHETIAIQKPLDDNHYFWLHHTDSILHLNMASDRIREYFVVAFFDETSDSYKHKGRRSGWFVTPFIEARDRCQQERVKQSIVSAVTPPPGMAEQIYSFRESRNGTVHEISTKLGKMHKELVESQQQAFDSKAMPDLGKDIPDYDLIRQKQDDVNRKHQEELSSSSQLIVDWYKTLVKLSSYIFEVEHWLRKGNANA</sequence>
<evidence type="ECO:0000313" key="1">
    <source>
        <dbReference type="EMBL" id="MEY6434242.1"/>
    </source>
</evidence>
<reference evidence="1 2" key="1">
    <citation type="submission" date="2024-05" db="EMBL/GenBank/DDBJ databases">
        <title>Genome Sequence and Characterization of the New Strain Purple Sulfur Bacterium of Genus Thioalkalicoccus.</title>
        <authorList>
            <person name="Bryantseva I.A."/>
            <person name="Kyndt J.A."/>
            <person name="Imhoff J.F."/>
        </authorList>
    </citation>
    <scope>NUCLEOTIDE SEQUENCE [LARGE SCALE GENOMIC DNA]</scope>
    <source>
        <strain evidence="1 2">Um2</strain>
    </source>
</reference>
<organism evidence="1 2">
    <name type="scientific">Thioalkalicoccus limnaeus</name>
    <dbReference type="NCBI Taxonomy" id="120681"/>
    <lineage>
        <taxon>Bacteria</taxon>
        <taxon>Pseudomonadati</taxon>
        <taxon>Pseudomonadota</taxon>
        <taxon>Gammaproteobacteria</taxon>
        <taxon>Chromatiales</taxon>
        <taxon>Chromatiaceae</taxon>
        <taxon>Thioalkalicoccus</taxon>
    </lineage>
</organism>
<gene>
    <name evidence="1" type="ORF">ABC977_17765</name>
</gene>
<feature type="non-terminal residue" evidence="1">
    <location>
        <position position="1"/>
    </location>
</feature>
<name>A0ABV4BIY0_9GAMM</name>
<comment type="caution">
    <text evidence="1">The sequence shown here is derived from an EMBL/GenBank/DDBJ whole genome shotgun (WGS) entry which is preliminary data.</text>
</comment>
<protein>
    <submittedName>
        <fullName evidence="1">Uncharacterized protein</fullName>
    </submittedName>
</protein>
<keyword evidence="2" id="KW-1185">Reference proteome</keyword>
<accession>A0ABV4BIY0</accession>
<evidence type="ECO:0000313" key="2">
    <source>
        <dbReference type="Proteomes" id="UP001564408"/>
    </source>
</evidence>
<dbReference type="Proteomes" id="UP001564408">
    <property type="component" value="Unassembled WGS sequence"/>
</dbReference>
<dbReference type="EMBL" id="JBDKXB010000056">
    <property type="protein sequence ID" value="MEY6434242.1"/>
    <property type="molecule type" value="Genomic_DNA"/>
</dbReference>
<dbReference type="RefSeq" id="WP_369668623.1">
    <property type="nucleotide sequence ID" value="NZ_JBDKXB010000056.1"/>
</dbReference>